<dbReference type="PANTHER" id="PTHR34710:SF20">
    <property type="entry name" value="OS10G0550200 PROTEIN"/>
    <property type="match status" value="1"/>
</dbReference>
<sequence length="186" mass="21417">MIKSRDYYEYETDSDCPPTPEQQDYSDLEDECVQSHLLNVPEYANTALEHFNSQDKHKIKYHLIKAIVSCKIVYDGFYQHVNFTAKSDLENSKEEFFFAELRRDHDIQAWVPVCIVALQENERVGGFSELVGNGGVDPRHCFGCGDIVKHPLDGSLYEAGHYLVENSFFHRYIEVLTATQPCDVQD</sequence>
<dbReference type="AlphaFoldDB" id="A0AAD8TU02"/>
<evidence type="ECO:0000259" key="2">
    <source>
        <dbReference type="Pfam" id="PF12274"/>
    </source>
</evidence>
<feature type="domain" description="DUF3615" evidence="2">
    <location>
        <begin position="44"/>
        <end position="151"/>
    </location>
</feature>
<name>A0AAD8TU02_LOLMU</name>
<evidence type="ECO:0000313" key="3">
    <source>
        <dbReference type="EMBL" id="KAK1692183.1"/>
    </source>
</evidence>
<dbReference type="EMBL" id="JAUUTY010000001">
    <property type="protein sequence ID" value="KAK1692183.1"/>
    <property type="molecule type" value="Genomic_DNA"/>
</dbReference>
<dbReference type="InterPro" id="IPR022059">
    <property type="entry name" value="DUF3615"/>
</dbReference>
<reference evidence="3" key="1">
    <citation type="submission" date="2023-07" db="EMBL/GenBank/DDBJ databases">
        <title>A chromosome-level genome assembly of Lolium multiflorum.</title>
        <authorList>
            <person name="Chen Y."/>
            <person name="Copetti D."/>
            <person name="Kolliker R."/>
            <person name="Studer B."/>
        </authorList>
    </citation>
    <scope>NUCLEOTIDE SEQUENCE</scope>
    <source>
        <strain evidence="3">02402/16</strain>
        <tissue evidence="3">Leaf</tissue>
    </source>
</reference>
<proteinExistence type="predicted"/>
<evidence type="ECO:0000256" key="1">
    <source>
        <dbReference type="SAM" id="MobiDB-lite"/>
    </source>
</evidence>
<comment type="caution">
    <text evidence="3">The sequence shown here is derived from an EMBL/GenBank/DDBJ whole genome shotgun (WGS) entry which is preliminary data.</text>
</comment>
<dbReference type="Pfam" id="PF12274">
    <property type="entry name" value="DUF3615"/>
    <property type="match status" value="1"/>
</dbReference>
<feature type="region of interest" description="Disordered" evidence="1">
    <location>
        <begin position="1"/>
        <end position="25"/>
    </location>
</feature>
<accession>A0AAD8TU02</accession>
<organism evidence="3 4">
    <name type="scientific">Lolium multiflorum</name>
    <name type="common">Italian ryegrass</name>
    <name type="synonym">Lolium perenne subsp. multiflorum</name>
    <dbReference type="NCBI Taxonomy" id="4521"/>
    <lineage>
        <taxon>Eukaryota</taxon>
        <taxon>Viridiplantae</taxon>
        <taxon>Streptophyta</taxon>
        <taxon>Embryophyta</taxon>
        <taxon>Tracheophyta</taxon>
        <taxon>Spermatophyta</taxon>
        <taxon>Magnoliopsida</taxon>
        <taxon>Liliopsida</taxon>
        <taxon>Poales</taxon>
        <taxon>Poaceae</taxon>
        <taxon>BOP clade</taxon>
        <taxon>Pooideae</taxon>
        <taxon>Poodae</taxon>
        <taxon>Poeae</taxon>
        <taxon>Poeae Chloroplast Group 2 (Poeae type)</taxon>
        <taxon>Loliodinae</taxon>
        <taxon>Loliinae</taxon>
        <taxon>Lolium</taxon>
    </lineage>
</organism>
<dbReference type="Proteomes" id="UP001231189">
    <property type="component" value="Unassembled WGS sequence"/>
</dbReference>
<dbReference type="PANTHER" id="PTHR34710">
    <property type="entry name" value="OS03G0834100 PROTEIN"/>
    <property type="match status" value="1"/>
</dbReference>
<protein>
    <recommendedName>
        <fullName evidence="2">DUF3615 domain-containing protein</fullName>
    </recommendedName>
</protein>
<evidence type="ECO:0000313" key="4">
    <source>
        <dbReference type="Proteomes" id="UP001231189"/>
    </source>
</evidence>
<gene>
    <name evidence="3" type="ORF">QYE76_008880</name>
</gene>
<keyword evidence="4" id="KW-1185">Reference proteome</keyword>